<evidence type="ECO:0000313" key="3">
    <source>
        <dbReference type="EMBL" id="KLT91350.1"/>
    </source>
</evidence>
<sequence length="166" mass="18612">MDKTFQTALKRVLQHEGGYINHPSDPGGETNYGITKSVARQYGYKGSMKDIPMDIVEKIYKNQYWNAMSCDNFPFSVAFQLFDAAVNHGLLNARKLLQRAVGVKDDGIVGALTLAAVRKQPQFALISLFNSKRIEFYTKISTFNAFGKGWMARVALNLKYAAEDMS</sequence>
<comment type="caution">
    <text evidence="3">The sequence shown here is derived from an EMBL/GenBank/DDBJ whole genome shotgun (WGS) entry which is preliminary data.</text>
</comment>
<proteinExistence type="predicted"/>
<evidence type="ECO:0000313" key="4">
    <source>
        <dbReference type="Proteomes" id="UP000036122"/>
    </source>
</evidence>
<evidence type="ECO:0000259" key="2">
    <source>
        <dbReference type="Pfam" id="PF09374"/>
    </source>
</evidence>
<dbReference type="Pfam" id="PF09374">
    <property type="entry name" value="PG_binding_3"/>
    <property type="match status" value="1"/>
</dbReference>
<dbReference type="AlphaFoldDB" id="A0A0J1AAM3"/>
<feature type="domain" description="Peptidoglycan binding" evidence="2">
    <location>
        <begin position="92"/>
        <end position="153"/>
    </location>
</feature>
<name>A0A0J1AAM3_ACIBA</name>
<protein>
    <submittedName>
        <fullName evidence="3">Glycoside hydrolase, family 108</fullName>
    </submittedName>
</protein>
<dbReference type="InterPro" id="IPR018537">
    <property type="entry name" value="Peptidoglycan-bd_3"/>
</dbReference>
<dbReference type="PATRIC" id="fig|1409923.3.peg.543"/>
<reference evidence="3 4" key="1">
    <citation type="submission" date="2014-07" db="EMBL/GenBank/DDBJ databases">
        <authorList>
            <person name="Harkins D.M."/>
            <person name="Lesho E."/>
            <person name="Waterman P.E."/>
            <person name="Chan A."/>
            <person name="Fouts D.E."/>
        </authorList>
    </citation>
    <scope>NUCLEOTIDE SEQUENCE [LARGE SCALE GENOMIC DNA]</scope>
    <source>
        <strain evidence="3 4">MRSN 3527</strain>
    </source>
</reference>
<evidence type="ECO:0000259" key="1">
    <source>
        <dbReference type="Pfam" id="PF05838"/>
    </source>
</evidence>
<keyword evidence="3" id="KW-0378">Hydrolase</keyword>
<dbReference type="GO" id="GO:0016787">
    <property type="term" value="F:hydrolase activity"/>
    <property type="evidence" value="ECO:0007669"/>
    <property type="project" value="UniProtKB-KW"/>
</dbReference>
<accession>A0A0J1AAM3</accession>
<dbReference type="CDD" id="cd13926">
    <property type="entry name" value="N-acetylmuramidase_GH108"/>
    <property type="match status" value="1"/>
</dbReference>
<dbReference type="Proteomes" id="UP000036122">
    <property type="component" value="Unassembled WGS sequence"/>
</dbReference>
<dbReference type="RefSeq" id="WP_000361736.1">
    <property type="nucleotide sequence ID" value="NZ_JPHZ01000007.1"/>
</dbReference>
<dbReference type="InterPro" id="IPR008565">
    <property type="entry name" value="TtsA-like_GH18_dom"/>
</dbReference>
<dbReference type="SUPFAM" id="SSF53955">
    <property type="entry name" value="Lysozyme-like"/>
    <property type="match status" value="1"/>
</dbReference>
<dbReference type="InterPro" id="IPR023346">
    <property type="entry name" value="Lysozyme-like_dom_sf"/>
</dbReference>
<dbReference type="Gene3D" id="1.20.141.10">
    <property type="entry name" value="Chitosanase, subunit A, domain 1"/>
    <property type="match status" value="1"/>
</dbReference>
<organism evidence="3 4">
    <name type="scientific">Acinetobacter baumannii MRSN 3527</name>
    <dbReference type="NCBI Taxonomy" id="1409923"/>
    <lineage>
        <taxon>Bacteria</taxon>
        <taxon>Pseudomonadati</taxon>
        <taxon>Pseudomonadota</taxon>
        <taxon>Gammaproteobacteria</taxon>
        <taxon>Moraxellales</taxon>
        <taxon>Moraxellaceae</taxon>
        <taxon>Acinetobacter</taxon>
        <taxon>Acinetobacter calcoaceticus/baumannii complex</taxon>
    </lineage>
</organism>
<gene>
    <name evidence="3" type="ORF">T630_2383</name>
</gene>
<dbReference type="Pfam" id="PF05838">
    <property type="entry name" value="Glyco_hydro_108"/>
    <property type="match status" value="1"/>
</dbReference>
<feature type="domain" description="TtsA-like Glycoside hydrolase family 108" evidence="1">
    <location>
        <begin position="10"/>
        <end position="89"/>
    </location>
</feature>
<dbReference type="EMBL" id="JPHZ01000007">
    <property type="protein sequence ID" value="KLT91350.1"/>
    <property type="molecule type" value="Genomic_DNA"/>
</dbReference>